<dbReference type="GO" id="GO:0030658">
    <property type="term" value="C:transport vesicle membrane"/>
    <property type="evidence" value="ECO:0007669"/>
    <property type="project" value="UniProtKB-SubCell"/>
</dbReference>
<dbReference type="GO" id="GO:0015031">
    <property type="term" value="P:protein transport"/>
    <property type="evidence" value="ECO:0007669"/>
    <property type="project" value="UniProtKB-KW"/>
</dbReference>
<dbReference type="InterPro" id="IPR011012">
    <property type="entry name" value="Longin-like_dom_sf"/>
</dbReference>
<evidence type="ECO:0000256" key="6">
    <source>
        <dbReference type="ARBA" id="ARBA00022989"/>
    </source>
</evidence>
<dbReference type="CTD" id="6845"/>
<keyword evidence="4" id="KW-0812">Transmembrane</keyword>
<dbReference type="GO" id="GO:0030670">
    <property type="term" value="C:phagocytic vesicle membrane"/>
    <property type="evidence" value="ECO:0007669"/>
    <property type="project" value="UniProtKB-SubCell"/>
</dbReference>
<dbReference type="OrthoDB" id="248747at2759"/>
<dbReference type="InterPro" id="IPR042855">
    <property type="entry name" value="V_SNARE_CC"/>
</dbReference>
<dbReference type="PRINTS" id="PR00219">
    <property type="entry name" value="SYNAPTOBREVN"/>
</dbReference>
<dbReference type="CDD" id="cd14824">
    <property type="entry name" value="Longin"/>
    <property type="match status" value="1"/>
</dbReference>
<protein>
    <recommendedName>
        <fullName evidence="13">Vesicle-associated membrane protein 7</fullName>
    </recommendedName>
    <alternativeName>
        <fullName evidence="14">Synaptobrevin-like protein 1</fullName>
    </alternativeName>
</protein>
<dbReference type="RefSeq" id="XP_035795457.1">
    <property type="nucleotide sequence ID" value="XM_035939564.1"/>
</dbReference>
<dbReference type="Pfam" id="PF13774">
    <property type="entry name" value="Longin"/>
    <property type="match status" value="1"/>
</dbReference>
<dbReference type="SMART" id="SM01270">
    <property type="entry name" value="Longin"/>
    <property type="match status" value="1"/>
</dbReference>
<dbReference type="GO" id="GO:0005789">
    <property type="term" value="C:endoplasmic reticulum membrane"/>
    <property type="evidence" value="ECO:0007669"/>
    <property type="project" value="UniProtKB-SubCell"/>
</dbReference>
<dbReference type="GeneID" id="118468591"/>
<dbReference type="PANTHER" id="PTHR21136:SF179">
    <property type="entry name" value="VESICLE ASSOCIATED MEMBRANE PROTEIN 7-RELATED"/>
    <property type="match status" value="1"/>
</dbReference>
<reference evidence="15" key="2">
    <citation type="submission" date="2022-08" db="UniProtKB">
        <authorList>
            <consortium name="EnsemblMetazoa"/>
        </authorList>
    </citation>
    <scope>IDENTIFICATION</scope>
    <source>
        <strain evidence="15">STECLA/ALBI9_A</strain>
    </source>
</reference>
<evidence type="ECO:0000256" key="11">
    <source>
        <dbReference type="ARBA" id="ARBA00037863"/>
    </source>
</evidence>
<dbReference type="VEuPathDB" id="VectorBase:AALB20_027809"/>
<dbReference type="PANTHER" id="PTHR21136">
    <property type="entry name" value="SNARE PROTEINS"/>
    <property type="match status" value="1"/>
</dbReference>
<dbReference type="AlphaFoldDB" id="A0A182FIF5"/>
<evidence type="ECO:0000256" key="3">
    <source>
        <dbReference type="ARBA" id="ARBA00022448"/>
    </source>
</evidence>
<dbReference type="RefSeq" id="XP_035795478.1">
    <property type="nucleotide sequence ID" value="XM_035939585.1"/>
</dbReference>
<comment type="subcellular location">
    <subcellularLocation>
        <location evidence="12">Cytoplasmic vesicle</location>
        <location evidence="12">Phagosome membrane</location>
        <topology evidence="12">Single-pass type IV membrane protein</topology>
    </subcellularLocation>
    <subcellularLocation>
        <location evidence="9">Cytoplasmic vesicle</location>
        <location evidence="9">Secretory vesicle membrane</location>
        <topology evidence="9">Single-pass type IV membrane protein</topology>
    </subcellularLocation>
    <subcellularLocation>
        <location evidence="1">Endoplasmic reticulum membrane</location>
        <topology evidence="1">Single-pass type IV membrane protein</topology>
    </subcellularLocation>
    <subcellularLocation>
        <location evidence="8">Golgi apparatus</location>
        <location evidence="8">trans-Golgi network membrane</location>
        <topology evidence="8">Single-pass type IV membrane protein</topology>
    </subcellularLocation>
    <subcellularLocation>
        <location evidence="10">Late endosome membrane</location>
        <topology evidence="10">Single-pass type IV membrane protein</topology>
    </subcellularLocation>
    <subcellularLocation>
        <location evidence="11">Lysosome membrane</location>
        <topology evidence="11">Single-pass type IV membrane protein</topology>
    </subcellularLocation>
</comment>
<dbReference type="FunFam" id="3.30.450.50:FF:000015">
    <property type="entry name" value="Synaptobrevin 2 isoform 1"/>
    <property type="match status" value="1"/>
</dbReference>
<dbReference type="PROSITE" id="PS50859">
    <property type="entry name" value="LONGIN"/>
    <property type="match status" value="1"/>
</dbReference>
<dbReference type="Proteomes" id="UP000069272">
    <property type="component" value="Chromosome X"/>
</dbReference>
<dbReference type="RefSeq" id="XP_035795438.1">
    <property type="nucleotide sequence ID" value="XM_035939545.1"/>
</dbReference>
<evidence type="ECO:0000256" key="2">
    <source>
        <dbReference type="ARBA" id="ARBA00008025"/>
    </source>
</evidence>
<evidence type="ECO:0000256" key="4">
    <source>
        <dbReference type="ARBA" id="ARBA00022692"/>
    </source>
</evidence>
<dbReference type="KEGG" id="aali:118468591"/>
<evidence type="ECO:0000256" key="8">
    <source>
        <dbReference type="ARBA" id="ARBA00037801"/>
    </source>
</evidence>
<dbReference type="GO" id="GO:0031902">
    <property type="term" value="C:late endosome membrane"/>
    <property type="evidence" value="ECO:0007669"/>
    <property type="project" value="UniProtKB-SubCell"/>
</dbReference>
<accession>A0A182FIF5</accession>
<dbReference type="SUPFAM" id="SSF58038">
    <property type="entry name" value="SNARE fusion complex"/>
    <property type="match status" value="1"/>
</dbReference>
<dbReference type="Pfam" id="PF00957">
    <property type="entry name" value="Synaptobrevin"/>
    <property type="match status" value="1"/>
</dbReference>
<dbReference type="InterPro" id="IPR001388">
    <property type="entry name" value="Synaptobrevin-like"/>
</dbReference>
<evidence type="ECO:0000313" key="15">
    <source>
        <dbReference type="EnsemblMetazoa" id="AALB006300-PA"/>
    </source>
</evidence>
<keyword evidence="3" id="KW-0813">Transport</keyword>
<dbReference type="EnsemblMetazoa" id="AALB006300-RA">
    <property type="protein sequence ID" value="AALB006300-PA"/>
    <property type="gene ID" value="AALB006300"/>
</dbReference>
<evidence type="ECO:0000256" key="9">
    <source>
        <dbReference type="ARBA" id="ARBA00037803"/>
    </source>
</evidence>
<dbReference type="SUPFAM" id="SSF64356">
    <property type="entry name" value="SNARE-like"/>
    <property type="match status" value="1"/>
</dbReference>
<organism evidence="15 16">
    <name type="scientific">Anopheles albimanus</name>
    <name type="common">New world malaria mosquito</name>
    <dbReference type="NCBI Taxonomy" id="7167"/>
    <lineage>
        <taxon>Eukaryota</taxon>
        <taxon>Metazoa</taxon>
        <taxon>Ecdysozoa</taxon>
        <taxon>Arthropoda</taxon>
        <taxon>Hexapoda</taxon>
        <taxon>Insecta</taxon>
        <taxon>Pterygota</taxon>
        <taxon>Neoptera</taxon>
        <taxon>Endopterygota</taxon>
        <taxon>Diptera</taxon>
        <taxon>Nematocera</taxon>
        <taxon>Culicoidea</taxon>
        <taxon>Culicidae</taxon>
        <taxon>Anophelinae</taxon>
        <taxon>Anopheles</taxon>
    </lineage>
</organism>
<evidence type="ECO:0000313" key="16">
    <source>
        <dbReference type="Proteomes" id="UP000069272"/>
    </source>
</evidence>
<keyword evidence="5" id="KW-0653">Protein transport</keyword>
<dbReference type="FunFam" id="1.20.5.110:FF:000004">
    <property type="entry name" value="Vesicle-associated membrane protein 7"/>
    <property type="match status" value="1"/>
</dbReference>
<dbReference type="GO" id="GO:0005794">
    <property type="term" value="C:Golgi apparatus"/>
    <property type="evidence" value="ECO:0007669"/>
    <property type="project" value="UniProtKB-SubCell"/>
</dbReference>
<proteinExistence type="inferred from homology"/>
<dbReference type="GO" id="GO:0005765">
    <property type="term" value="C:lysosomal membrane"/>
    <property type="evidence" value="ECO:0007669"/>
    <property type="project" value="UniProtKB-SubCell"/>
</dbReference>
<keyword evidence="16" id="KW-1185">Reference proteome</keyword>
<dbReference type="VEuPathDB" id="VectorBase:AALB006300"/>
<evidence type="ECO:0000256" key="1">
    <source>
        <dbReference type="ARBA" id="ARBA00004163"/>
    </source>
</evidence>
<dbReference type="RefSeq" id="XP_035795427.1">
    <property type="nucleotide sequence ID" value="XM_035939534.1"/>
</dbReference>
<dbReference type="InterPro" id="IPR051097">
    <property type="entry name" value="Synaptobrevin-like_transport"/>
</dbReference>
<keyword evidence="7" id="KW-0472">Membrane</keyword>
<dbReference type="Gene3D" id="3.30.450.50">
    <property type="entry name" value="Longin domain"/>
    <property type="match status" value="1"/>
</dbReference>
<sequence>MPIIYSAISRGQTVLAKYADCVGNFTEVAEQIIDRMDENAPKLTYKHGNYLIHLIRDNQIIYMCITDDKFELNRAFSFLMEVKSRFTQMYGLTVATAIAYAMNTEFSTVLSSLMSSYSDDTHTDTIGQVKEQIDELRTIMVKNIEGVIGRGERIDRLETAADGLLGSSTSFRQSSRRLSRAMFWRSVRMYVLLAAIVLFMIYVIVSMACGGLLWQSCLASPSTGGA</sequence>
<dbReference type="STRING" id="7167.A0A182FIF5"/>
<keyword evidence="6" id="KW-1133">Transmembrane helix</keyword>
<dbReference type="RefSeq" id="XP_035795468.1">
    <property type="nucleotide sequence ID" value="XM_035939575.1"/>
</dbReference>
<evidence type="ECO:0000256" key="14">
    <source>
        <dbReference type="ARBA" id="ARBA00042194"/>
    </source>
</evidence>
<reference evidence="15 16" key="1">
    <citation type="journal article" date="2017" name="G3 (Bethesda)">
        <title>The Physical Genome Mapping of Anopheles albimanus Corrected Scaffold Misassemblies and Identified Interarm Rearrangements in Genus Anopheles.</title>
        <authorList>
            <person name="Artemov G.N."/>
            <person name="Peery A.N."/>
            <person name="Jiang X."/>
            <person name="Tu Z."/>
            <person name="Stegniy V.N."/>
            <person name="Sharakhova M.V."/>
            <person name="Sharakhov I.V."/>
        </authorList>
    </citation>
    <scope>NUCLEOTIDE SEQUENCE [LARGE SCALE GENOMIC DNA]</scope>
    <source>
        <strain evidence="15 16">ALBI9_A</strain>
    </source>
</reference>
<dbReference type="GO" id="GO:0000149">
    <property type="term" value="F:SNARE binding"/>
    <property type="evidence" value="ECO:0007669"/>
    <property type="project" value="TreeGrafter"/>
</dbReference>
<dbReference type="InterPro" id="IPR010908">
    <property type="entry name" value="Longin_dom"/>
</dbReference>
<dbReference type="GO" id="GO:0031201">
    <property type="term" value="C:SNARE complex"/>
    <property type="evidence" value="ECO:0007669"/>
    <property type="project" value="TreeGrafter"/>
</dbReference>
<dbReference type="PROSITE" id="PS50892">
    <property type="entry name" value="V_SNARE"/>
    <property type="match status" value="1"/>
</dbReference>
<dbReference type="RefSeq" id="XP_035795447.1">
    <property type="nucleotide sequence ID" value="XM_035939554.1"/>
</dbReference>
<evidence type="ECO:0000256" key="7">
    <source>
        <dbReference type="ARBA" id="ARBA00023136"/>
    </source>
</evidence>
<name>A0A182FIF5_ANOAL</name>
<evidence type="ECO:0000256" key="12">
    <source>
        <dbReference type="ARBA" id="ARBA00037875"/>
    </source>
</evidence>
<comment type="similarity">
    <text evidence="2">Belongs to the synaptobrevin family.</text>
</comment>
<dbReference type="GO" id="GO:0006887">
    <property type="term" value="P:exocytosis"/>
    <property type="evidence" value="ECO:0007669"/>
    <property type="project" value="TreeGrafter"/>
</dbReference>
<evidence type="ECO:0000256" key="13">
    <source>
        <dbReference type="ARBA" id="ARBA00039269"/>
    </source>
</evidence>
<dbReference type="Gene3D" id="1.20.5.110">
    <property type="match status" value="1"/>
</dbReference>
<dbReference type="GO" id="GO:0006906">
    <property type="term" value="P:vesicle fusion"/>
    <property type="evidence" value="ECO:0007669"/>
    <property type="project" value="TreeGrafter"/>
</dbReference>
<dbReference type="GO" id="GO:0005484">
    <property type="term" value="F:SNAP receptor activity"/>
    <property type="evidence" value="ECO:0007669"/>
    <property type="project" value="TreeGrafter"/>
</dbReference>
<evidence type="ECO:0000256" key="5">
    <source>
        <dbReference type="ARBA" id="ARBA00022927"/>
    </source>
</evidence>
<evidence type="ECO:0000256" key="10">
    <source>
        <dbReference type="ARBA" id="ARBA00037845"/>
    </source>
</evidence>
<dbReference type="RefSeq" id="XP_035795487.1">
    <property type="nucleotide sequence ID" value="XM_035939594.1"/>
</dbReference>